<evidence type="ECO:0000256" key="3">
    <source>
        <dbReference type="ARBA" id="ARBA00022989"/>
    </source>
</evidence>
<keyword evidence="2 5" id="KW-0812">Transmembrane</keyword>
<comment type="subcellular location">
    <subcellularLocation>
        <location evidence="1">Membrane</location>
        <topology evidence="1">Multi-pass membrane protein</topology>
    </subcellularLocation>
</comment>
<proteinExistence type="predicted"/>
<dbReference type="InterPro" id="IPR051533">
    <property type="entry name" value="WaaL-like"/>
</dbReference>
<dbReference type="GO" id="GO:0016020">
    <property type="term" value="C:membrane"/>
    <property type="evidence" value="ECO:0007669"/>
    <property type="project" value="UniProtKB-SubCell"/>
</dbReference>
<dbReference type="InterPro" id="IPR013783">
    <property type="entry name" value="Ig-like_fold"/>
</dbReference>
<protein>
    <recommendedName>
        <fullName evidence="6">O-antigen ligase-related domain-containing protein</fullName>
    </recommendedName>
</protein>
<keyword evidence="3 5" id="KW-1133">Transmembrane helix</keyword>
<feature type="transmembrane region" description="Helical" evidence="5">
    <location>
        <begin position="215"/>
        <end position="233"/>
    </location>
</feature>
<dbReference type="AlphaFoldDB" id="A0A1F6CRU3"/>
<reference evidence="7 8" key="1">
    <citation type="journal article" date="2016" name="Nat. Commun.">
        <title>Thousands of microbial genomes shed light on interconnected biogeochemical processes in an aquifer system.</title>
        <authorList>
            <person name="Anantharaman K."/>
            <person name="Brown C.T."/>
            <person name="Hug L.A."/>
            <person name="Sharon I."/>
            <person name="Castelle C.J."/>
            <person name="Probst A.J."/>
            <person name="Thomas B.C."/>
            <person name="Singh A."/>
            <person name="Wilkins M.J."/>
            <person name="Karaoz U."/>
            <person name="Brodie E.L."/>
            <person name="Williams K.H."/>
            <person name="Hubbard S.S."/>
            <person name="Banfield J.F."/>
        </authorList>
    </citation>
    <scope>NUCLEOTIDE SEQUENCE [LARGE SCALE GENOMIC DNA]</scope>
    <source>
        <strain evidence="8">RIFCSPLOWO2_12_FULL_64_10</strain>
    </source>
</reference>
<evidence type="ECO:0000313" key="7">
    <source>
        <dbReference type="EMBL" id="OGG51908.1"/>
    </source>
</evidence>
<evidence type="ECO:0000259" key="6">
    <source>
        <dbReference type="Pfam" id="PF04932"/>
    </source>
</evidence>
<feature type="domain" description="O-antigen ligase-related" evidence="6">
    <location>
        <begin position="441"/>
        <end position="509"/>
    </location>
</feature>
<feature type="transmembrane region" description="Helical" evidence="5">
    <location>
        <begin position="492"/>
        <end position="516"/>
    </location>
</feature>
<keyword evidence="4 5" id="KW-0472">Membrane</keyword>
<dbReference type="EMBL" id="MFKF01000163">
    <property type="protein sequence ID" value="OGG51908.1"/>
    <property type="molecule type" value="Genomic_DNA"/>
</dbReference>
<dbReference type="PANTHER" id="PTHR37422:SF13">
    <property type="entry name" value="LIPOPOLYSACCHARIDE BIOSYNTHESIS PROTEIN PA4999-RELATED"/>
    <property type="match status" value="1"/>
</dbReference>
<evidence type="ECO:0000256" key="2">
    <source>
        <dbReference type="ARBA" id="ARBA00022692"/>
    </source>
</evidence>
<feature type="transmembrane region" description="Helical" evidence="5">
    <location>
        <begin position="268"/>
        <end position="288"/>
    </location>
</feature>
<feature type="transmembrane region" description="Helical" evidence="5">
    <location>
        <begin position="166"/>
        <end position="184"/>
    </location>
</feature>
<feature type="transmembrane region" description="Helical" evidence="5">
    <location>
        <begin position="27"/>
        <end position="49"/>
    </location>
</feature>
<name>A0A1F6CRU3_HANXR</name>
<evidence type="ECO:0000256" key="5">
    <source>
        <dbReference type="SAM" id="Phobius"/>
    </source>
</evidence>
<dbReference type="Gene3D" id="2.60.40.10">
    <property type="entry name" value="Immunoglobulins"/>
    <property type="match status" value="1"/>
</dbReference>
<evidence type="ECO:0000256" key="4">
    <source>
        <dbReference type="ARBA" id="ARBA00023136"/>
    </source>
</evidence>
<feature type="transmembrane region" description="Helical" evidence="5">
    <location>
        <begin position="536"/>
        <end position="562"/>
    </location>
</feature>
<dbReference type="Proteomes" id="UP000178606">
    <property type="component" value="Unassembled WGS sequence"/>
</dbReference>
<sequence length="584" mass="62932">MTAILQGLLTLLAFLLPFEVRRPVVSFAPYMVFTDLELVTMLIIGLWAVRAVFLRRLPTLPGGLGVLAWGLVGIALLSAVTAPAFRLASLKFTLRMVTGVCLLYVVAEQGISLKALVSGATVSSALGIWTCLRSDQTGWLTPLFREREFLIGNSVRLSGTFEYPNIAAAFLAMGFVLSLTTIPVNTRETGKRGNGETGTDTAFISASPLLRFSASVFWSAAQGLILLGLILTLSRAGLTVALFGLCLVAALYAVRGGIGPALRRLGPSAVVTVLCLAGALLFYPPFLLRLQTGGDRAWYSARYETLEAPILSAGGATAVRVRVTNTGRIPWGPKGERPFRLSYHWLEAGSEKAIPALQARTELPEEVAPGQSVTLTARVLAPAAPGDYLLTWDMVHERATWFSQKGCPPGRVACRVGEASGERTVFAGGGEAPPDPTALEAESVSRSTLWRAGWAMFKRHPVLGVGPDNFRRLWGREFGMGRWDERMHANNLFVEVFVTTGLLGGLTFLALLISVLRMQVRFLFTAPEMFTQMAALFGATAVFLAHGVVDCFIAFTPIYLLFWIITGMSVKISEGCGRTAGGPV</sequence>
<feature type="transmembrane region" description="Helical" evidence="5">
    <location>
        <begin position="240"/>
        <end position="262"/>
    </location>
</feature>
<gene>
    <name evidence="7" type="ORF">A3F84_02850</name>
</gene>
<evidence type="ECO:0000313" key="8">
    <source>
        <dbReference type="Proteomes" id="UP000178606"/>
    </source>
</evidence>
<dbReference type="Pfam" id="PF04932">
    <property type="entry name" value="Wzy_C"/>
    <property type="match status" value="1"/>
</dbReference>
<dbReference type="InterPro" id="IPR007016">
    <property type="entry name" value="O-antigen_ligase-rel_domated"/>
</dbReference>
<comment type="caution">
    <text evidence="7">The sequence shown here is derived from an EMBL/GenBank/DDBJ whole genome shotgun (WGS) entry which is preliminary data.</text>
</comment>
<accession>A0A1F6CRU3</accession>
<feature type="transmembrane region" description="Helical" evidence="5">
    <location>
        <begin position="61"/>
        <end position="82"/>
    </location>
</feature>
<organism evidence="7 8">
    <name type="scientific">Handelsmanbacteria sp. (strain RIFCSPLOWO2_12_FULL_64_10)</name>
    <dbReference type="NCBI Taxonomy" id="1817868"/>
    <lineage>
        <taxon>Bacteria</taxon>
        <taxon>Candidatus Handelsmaniibacteriota</taxon>
    </lineage>
</organism>
<dbReference type="PANTHER" id="PTHR37422">
    <property type="entry name" value="TEICHURONIC ACID BIOSYNTHESIS PROTEIN TUAE"/>
    <property type="match status" value="1"/>
</dbReference>
<evidence type="ECO:0000256" key="1">
    <source>
        <dbReference type="ARBA" id="ARBA00004141"/>
    </source>
</evidence>